<evidence type="ECO:0008006" key="6">
    <source>
        <dbReference type="Google" id="ProtNLM"/>
    </source>
</evidence>
<dbReference type="Proteomes" id="UP000434925">
    <property type="component" value="Unassembled WGS sequence"/>
</dbReference>
<gene>
    <name evidence="2" type="ORF">F7R14_07495</name>
    <name evidence="3" type="ORF">SAMN04490191_5810</name>
</gene>
<dbReference type="AlphaFoldDB" id="A0A0J6KD81"/>
<protein>
    <recommendedName>
        <fullName evidence="6">Lipoprotein</fullName>
    </recommendedName>
</protein>
<organism evidence="3 4">
    <name type="scientific">Pseudomonas lini</name>
    <dbReference type="NCBI Taxonomy" id="163011"/>
    <lineage>
        <taxon>Bacteria</taxon>
        <taxon>Pseudomonadati</taxon>
        <taxon>Pseudomonadota</taxon>
        <taxon>Gammaproteobacteria</taxon>
        <taxon>Pseudomonadales</taxon>
        <taxon>Pseudomonadaceae</taxon>
        <taxon>Pseudomonas</taxon>
    </lineage>
</organism>
<accession>A0A0J6KD81</accession>
<evidence type="ECO:0000313" key="4">
    <source>
        <dbReference type="Proteomes" id="UP000182814"/>
    </source>
</evidence>
<dbReference type="PATRIC" id="fig|163011.3.peg.2178"/>
<feature type="transmembrane region" description="Helical" evidence="1">
    <location>
        <begin position="7"/>
        <end position="27"/>
    </location>
</feature>
<proteinExistence type="predicted"/>
<reference evidence="3" key="1">
    <citation type="submission" date="2016-10" db="EMBL/GenBank/DDBJ databases">
        <authorList>
            <person name="de Groot N.N."/>
        </authorList>
    </citation>
    <scope>NUCLEOTIDE SEQUENCE [LARGE SCALE GENOMIC DNA]</scope>
    <source>
        <strain evidence="3">BS3782</strain>
    </source>
</reference>
<dbReference type="Proteomes" id="UP000182814">
    <property type="component" value="Chromosome I"/>
</dbReference>
<keyword evidence="1" id="KW-0472">Membrane</keyword>
<evidence type="ECO:0000256" key="1">
    <source>
        <dbReference type="SAM" id="Phobius"/>
    </source>
</evidence>
<reference evidence="2 5" key="3">
    <citation type="submission" date="2019-09" db="EMBL/GenBank/DDBJ databases">
        <title>Draft genome sequences of 48 bacterial type strains from the CCUG.</title>
        <authorList>
            <person name="Tunovic T."/>
            <person name="Pineiro-Iglesias B."/>
            <person name="Unosson C."/>
            <person name="Inganas E."/>
            <person name="Ohlen M."/>
            <person name="Cardew S."/>
            <person name="Jensie-Markopoulos S."/>
            <person name="Salva-Serra F."/>
            <person name="Jaen-Luchoro D."/>
            <person name="Karlsson R."/>
            <person name="Svensson-Stadler L."/>
            <person name="Chun J."/>
            <person name="Moore E."/>
        </authorList>
    </citation>
    <scope>NUCLEOTIDE SEQUENCE [LARGE SCALE GENOMIC DNA]</scope>
    <source>
        <strain evidence="2 5">CCUG 51522</strain>
    </source>
</reference>
<dbReference type="EMBL" id="VZPO01000003">
    <property type="protein sequence ID" value="KAB0505945.1"/>
    <property type="molecule type" value="Genomic_DNA"/>
</dbReference>
<evidence type="ECO:0000313" key="3">
    <source>
        <dbReference type="EMBL" id="SDT64300.1"/>
    </source>
</evidence>
<keyword evidence="1" id="KW-0812">Transmembrane</keyword>
<keyword evidence="4" id="KW-1185">Reference proteome</keyword>
<name>A0A0J6KD81_9PSED</name>
<evidence type="ECO:0000313" key="2">
    <source>
        <dbReference type="EMBL" id="KAB0505945.1"/>
    </source>
</evidence>
<sequence>MLCQKMLRRILFSVFIGLGLSGCYYYAGSGDFYPTPYYYPGYYYSPYYYGGPRFYGGYRYYYFSGPRHHHRGGHPRGHR</sequence>
<dbReference type="EMBL" id="LT629746">
    <property type="protein sequence ID" value="SDT64300.1"/>
    <property type="molecule type" value="Genomic_DNA"/>
</dbReference>
<keyword evidence="1" id="KW-1133">Transmembrane helix</keyword>
<evidence type="ECO:0000313" key="5">
    <source>
        <dbReference type="Proteomes" id="UP000434925"/>
    </source>
</evidence>
<dbReference type="PROSITE" id="PS51257">
    <property type="entry name" value="PROKAR_LIPOPROTEIN"/>
    <property type="match status" value="1"/>
</dbReference>
<dbReference type="RefSeq" id="WP_048394036.1">
    <property type="nucleotide sequence ID" value="NZ_JYLB01000002.1"/>
</dbReference>
<reference evidence="4" key="2">
    <citation type="submission" date="2016-10" db="EMBL/GenBank/DDBJ databases">
        <authorList>
            <person name="Varghese N."/>
            <person name="Submissions S."/>
        </authorList>
    </citation>
    <scope>NUCLEOTIDE SEQUENCE [LARGE SCALE GENOMIC DNA]</scope>
    <source>
        <strain evidence="4">BS3782</strain>
    </source>
</reference>